<dbReference type="CDD" id="cd12797">
    <property type="entry name" value="M23_peptidase"/>
    <property type="match status" value="1"/>
</dbReference>
<evidence type="ECO:0000313" key="5">
    <source>
        <dbReference type="EMBL" id="TGD41776.1"/>
    </source>
</evidence>
<evidence type="ECO:0000256" key="3">
    <source>
        <dbReference type="SAM" id="SignalP"/>
    </source>
</evidence>
<evidence type="ECO:0000256" key="2">
    <source>
        <dbReference type="SAM" id="MobiDB-lite"/>
    </source>
</evidence>
<dbReference type="InterPro" id="IPR050570">
    <property type="entry name" value="Cell_wall_metabolism_enzyme"/>
</dbReference>
<feature type="compositionally biased region" description="Polar residues" evidence="2">
    <location>
        <begin position="56"/>
        <end position="65"/>
    </location>
</feature>
<dbReference type="InterPro" id="IPR011055">
    <property type="entry name" value="Dup_hybrid_motif"/>
</dbReference>
<feature type="chain" id="PRO_5045385190" evidence="3">
    <location>
        <begin position="21"/>
        <end position="433"/>
    </location>
</feature>
<dbReference type="PANTHER" id="PTHR21666:SF289">
    <property type="entry name" value="L-ALA--D-GLU ENDOPEPTIDASE"/>
    <property type="match status" value="1"/>
</dbReference>
<dbReference type="Gene3D" id="2.70.70.10">
    <property type="entry name" value="Glucose Permease (Domain IIA)"/>
    <property type="match status" value="1"/>
</dbReference>
<feature type="region of interest" description="Disordered" evidence="2">
    <location>
        <begin position="42"/>
        <end position="66"/>
    </location>
</feature>
<dbReference type="SUPFAM" id="SSF51261">
    <property type="entry name" value="Duplicated hybrid motif"/>
    <property type="match status" value="1"/>
</dbReference>
<evidence type="ECO:0000313" key="6">
    <source>
        <dbReference type="Proteomes" id="UP000297741"/>
    </source>
</evidence>
<evidence type="ECO:0000259" key="4">
    <source>
        <dbReference type="Pfam" id="PF01551"/>
    </source>
</evidence>
<feature type="compositionally biased region" description="Basic and acidic residues" evidence="2">
    <location>
        <begin position="42"/>
        <end position="54"/>
    </location>
</feature>
<feature type="domain" description="M23ase beta-sheet core" evidence="4">
    <location>
        <begin position="290"/>
        <end position="387"/>
    </location>
</feature>
<protein>
    <submittedName>
        <fullName evidence="5">M23 family metallopeptidase</fullName>
    </submittedName>
</protein>
<organism evidence="5 6">
    <name type="scientific">Pseudotabrizicola sediminis</name>
    <dbReference type="NCBI Taxonomy" id="2486418"/>
    <lineage>
        <taxon>Bacteria</taxon>
        <taxon>Pseudomonadati</taxon>
        <taxon>Pseudomonadota</taxon>
        <taxon>Alphaproteobacteria</taxon>
        <taxon>Rhodobacterales</taxon>
        <taxon>Paracoccaceae</taxon>
        <taxon>Pseudotabrizicola</taxon>
    </lineage>
</organism>
<dbReference type="InterPro" id="IPR016047">
    <property type="entry name" value="M23ase_b-sheet_dom"/>
</dbReference>
<proteinExistence type="predicted"/>
<dbReference type="EMBL" id="RPEM01000015">
    <property type="protein sequence ID" value="TGD41776.1"/>
    <property type="molecule type" value="Genomic_DNA"/>
</dbReference>
<dbReference type="Proteomes" id="UP000297741">
    <property type="component" value="Unassembled WGS sequence"/>
</dbReference>
<evidence type="ECO:0000256" key="1">
    <source>
        <dbReference type="ARBA" id="ARBA00022729"/>
    </source>
</evidence>
<keyword evidence="1 3" id="KW-0732">Signal</keyword>
<reference evidence="5 6" key="1">
    <citation type="submission" date="2018-11" db="EMBL/GenBank/DDBJ databases">
        <title>Tabrizicola sp. isolated from sediment of alpine lake.</title>
        <authorList>
            <person name="Liu Z."/>
        </authorList>
    </citation>
    <scope>NUCLEOTIDE SEQUENCE [LARGE SCALE GENOMIC DNA]</scope>
    <source>
        <strain evidence="5 6">DRYC-M-16</strain>
    </source>
</reference>
<dbReference type="PANTHER" id="PTHR21666">
    <property type="entry name" value="PEPTIDASE-RELATED"/>
    <property type="match status" value="1"/>
</dbReference>
<feature type="signal peptide" evidence="3">
    <location>
        <begin position="1"/>
        <end position="20"/>
    </location>
</feature>
<keyword evidence="6" id="KW-1185">Reference proteome</keyword>
<dbReference type="RefSeq" id="WP_135433484.1">
    <property type="nucleotide sequence ID" value="NZ_RPEM01000015.1"/>
</dbReference>
<sequence>MKLRYWTALFAAVCLLVTLAVRENDQSKLQISSLAARVPEKHVPDVTASDRPDANPRSNQWNGTTPDALISWSGTIRPGGSLDILLTEAGVDASVRSELSRVIGSEYDLRRLQPGYRLTLKIMADGKVWSAMLEVEKGLRVYATLDGTPSVRTILPELETVTRAGEAEIASSIYAALETASIPTRFASDLELILDGTLDLRRAVNGGERLRIVWRENRLGDEVIGVPTIDYAEIDLGAVRFEVIWPGDQSSHAIIYKDNQIIRVFDQPIPGARLSSSFGMREHPVHGGVRMHSGVDFAAEFGSPVHATQSGTLAFVGLRSGYGLMVEIDHPENVPTIYAHLSAASEAISVGQRIAAGEEIGRVGSRGTSTAPHLHYEIIVNGTPVPPLADDRLGQNSAEHLDMQSMQMLLVEARSKLTRVLATNLPGSQDQGG</sequence>
<comment type="caution">
    <text evidence="5">The sequence shown here is derived from an EMBL/GenBank/DDBJ whole genome shotgun (WGS) entry which is preliminary data.</text>
</comment>
<gene>
    <name evidence="5" type="ORF">EEB11_17300</name>
</gene>
<name>A0ABY2KLN2_9RHOB</name>
<dbReference type="Gene3D" id="3.10.450.350">
    <property type="match status" value="1"/>
</dbReference>
<dbReference type="Pfam" id="PF01551">
    <property type="entry name" value="Peptidase_M23"/>
    <property type="match status" value="1"/>
</dbReference>
<accession>A0ABY2KLN2</accession>